<organism evidence="1 2">
    <name type="scientific">Romanomermis culicivorax</name>
    <name type="common">Nematode worm</name>
    <dbReference type="NCBI Taxonomy" id="13658"/>
    <lineage>
        <taxon>Eukaryota</taxon>
        <taxon>Metazoa</taxon>
        <taxon>Ecdysozoa</taxon>
        <taxon>Nematoda</taxon>
        <taxon>Enoplea</taxon>
        <taxon>Dorylaimia</taxon>
        <taxon>Mermithida</taxon>
        <taxon>Mermithoidea</taxon>
        <taxon>Mermithidae</taxon>
        <taxon>Romanomermis</taxon>
    </lineage>
</organism>
<keyword evidence="1" id="KW-1185">Reference proteome</keyword>
<name>A0A915HT65_ROMCU</name>
<dbReference type="Proteomes" id="UP000887565">
    <property type="component" value="Unplaced"/>
</dbReference>
<protein>
    <submittedName>
        <fullName evidence="2">Uncharacterized protein</fullName>
    </submittedName>
</protein>
<accession>A0A915HT65</accession>
<evidence type="ECO:0000313" key="1">
    <source>
        <dbReference type="Proteomes" id="UP000887565"/>
    </source>
</evidence>
<dbReference type="AlphaFoldDB" id="A0A915HT65"/>
<evidence type="ECO:0000313" key="2">
    <source>
        <dbReference type="WBParaSite" id="nRc.2.0.1.t05108-RA"/>
    </source>
</evidence>
<reference evidence="2" key="1">
    <citation type="submission" date="2022-11" db="UniProtKB">
        <authorList>
            <consortium name="WormBaseParasite"/>
        </authorList>
    </citation>
    <scope>IDENTIFICATION</scope>
</reference>
<sequence>MPRTSPRGEDCRIKTIVDNMHPLIIDRAATNKRLLPSSSAWKTSLARTPPT</sequence>
<dbReference type="WBParaSite" id="nRc.2.0.1.t05108-RA">
    <property type="protein sequence ID" value="nRc.2.0.1.t05108-RA"/>
    <property type="gene ID" value="nRc.2.0.1.g05108"/>
</dbReference>
<proteinExistence type="predicted"/>